<feature type="region of interest" description="Disordered" evidence="1">
    <location>
        <begin position="1"/>
        <end position="20"/>
    </location>
</feature>
<evidence type="ECO:0000313" key="3">
    <source>
        <dbReference type="Proteomes" id="UP000199581"/>
    </source>
</evidence>
<proteinExistence type="predicted"/>
<dbReference type="AlphaFoldDB" id="A0A8G2F529"/>
<reference evidence="2 3" key="1">
    <citation type="submission" date="2016-10" db="EMBL/GenBank/DDBJ databases">
        <authorList>
            <person name="Varghese N."/>
            <person name="Submissions S."/>
        </authorList>
    </citation>
    <scope>NUCLEOTIDE SEQUENCE [LARGE SCALE GENOMIC DNA]</scope>
    <source>
        <strain evidence="2 3">DSM 1741</strain>
    </source>
</reference>
<evidence type="ECO:0000256" key="1">
    <source>
        <dbReference type="SAM" id="MobiDB-lite"/>
    </source>
</evidence>
<accession>A0A8G2F529</accession>
<gene>
    <name evidence="2" type="ORF">SAMN05421830_1098</name>
</gene>
<evidence type="ECO:0000313" key="2">
    <source>
        <dbReference type="EMBL" id="SFL90933.1"/>
    </source>
</evidence>
<dbReference type="Pfam" id="PF11950">
    <property type="entry name" value="DUF3467"/>
    <property type="match status" value="1"/>
</dbReference>
<keyword evidence="3" id="KW-1185">Reference proteome</keyword>
<organism evidence="2 3">
    <name type="scientific">Desulfomicrobium norvegicum (strain DSM 1741 / NCIMB 8310)</name>
    <name type="common">Desulfovibrio baculatus (strain Norway 4)</name>
    <name type="synonym">Desulfovibrio desulfuricans (strain Norway 4)</name>
    <dbReference type="NCBI Taxonomy" id="52561"/>
    <lineage>
        <taxon>Bacteria</taxon>
        <taxon>Pseudomonadati</taxon>
        <taxon>Thermodesulfobacteriota</taxon>
        <taxon>Desulfovibrionia</taxon>
        <taxon>Desulfovibrionales</taxon>
        <taxon>Desulfomicrobiaceae</taxon>
        <taxon>Desulfomicrobium</taxon>
    </lineage>
</organism>
<evidence type="ECO:0008006" key="4">
    <source>
        <dbReference type="Google" id="ProtNLM"/>
    </source>
</evidence>
<name>A0A8G2F529_DESNO</name>
<dbReference type="OrthoDB" id="9798280at2"/>
<protein>
    <recommendedName>
        <fullName evidence="4">DUF3467 domain-containing protein</fullName>
    </recommendedName>
</protein>
<feature type="compositionally biased region" description="Basic and acidic residues" evidence="1">
    <location>
        <begin position="1"/>
        <end position="14"/>
    </location>
</feature>
<dbReference type="EMBL" id="FOTO01000009">
    <property type="protein sequence ID" value="SFL90933.1"/>
    <property type="molecule type" value="Genomic_DNA"/>
</dbReference>
<dbReference type="InterPro" id="IPR021857">
    <property type="entry name" value="DUF3467"/>
</dbReference>
<dbReference type="Proteomes" id="UP000199581">
    <property type="component" value="Unassembled WGS sequence"/>
</dbReference>
<sequence length="106" mass="12133">MTMEDKTPQEKAEDQAGQIRWDGSRMRTTYANVCNVSSTREEVALMFGVNKNWHPSQKDLVIELSDRVIINPYAAKRLAILLANTMNEYEKRFGVISLEMPDVTPQ</sequence>
<comment type="caution">
    <text evidence="2">The sequence shown here is derived from an EMBL/GenBank/DDBJ whole genome shotgun (WGS) entry which is preliminary data.</text>
</comment>